<dbReference type="Gene3D" id="3.30.565.10">
    <property type="entry name" value="Histidine kinase-like ATPase, C-terminal domain"/>
    <property type="match status" value="1"/>
</dbReference>
<evidence type="ECO:0000256" key="2">
    <source>
        <dbReference type="ARBA" id="ARBA00022777"/>
    </source>
</evidence>
<keyword evidence="5" id="KW-0812">Transmembrane</keyword>
<dbReference type="GO" id="GO:0046983">
    <property type="term" value="F:protein dimerization activity"/>
    <property type="evidence" value="ECO:0007669"/>
    <property type="project" value="InterPro"/>
</dbReference>
<keyword evidence="5" id="KW-1133">Transmembrane helix</keyword>
<dbReference type="InterPro" id="IPR036890">
    <property type="entry name" value="HATPase_C_sf"/>
</dbReference>
<dbReference type="GO" id="GO:0016020">
    <property type="term" value="C:membrane"/>
    <property type="evidence" value="ECO:0007669"/>
    <property type="project" value="InterPro"/>
</dbReference>
<evidence type="ECO:0000256" key="3">
    <source>
        <dbReference type="ARBA" id="ARBA00023012"/>
    </source>
</evidence>
<keyword evidence="3" id="KW-0902">Two-component regulatory system</keyword>
<feature type="domain" description="Histidine kinase" evidence="6">
    <location>
        <begin position="305"/>
        <end position="386"/>
    </location>
</feature>
<evidence type="ECO:0000256" key="1">
    <source>
        <dbReference type="ARBA" id="ARBA00022679"/>
    </source>
</evidence>
<feature type="coiled-coil region" evidence="4">
    <location>
        <begin position="170"/>
        <end position="197"/>
    </location>
</feature>
<dbReference type="InterPro" id="IPR050482">
    <property type="entry name" value="Sensor_HK_TwoCompSys"/>
</dbReference>
<dbReference type="AlphaFoldDB" id="A0AAE4AWE6"/>
<evidence type="ECO:0000256" key="5">
    <source>
        <dbReference type="SAM" id="Phobius"/>
    </source>
</evidence>
<dbReference type="Pfam" id="PF02518">
    <property type="entry name" value="HATPase_c"/>
    <property type="match status" value="1"/>
</dbReference>
<dbReference type="InterPro" id="IPR017205">
    <property type="entry name" value="Sig_transdc_His_kinase_ChrS"/>
</dbReference>
<comment type="caution">
    <text evidence="7">The sequence shown here is derived from an EMBL/GenBank/DDBJ whole genome shotgun (WGS) entry which is preliminary data.</text>
</comment>
<keyword evidence="1" id="KW-0808">Transferase</keyword>
<feature type="transmembrane region" description="Helical" evidence="5">
    <location>
        <begin position="17"/>
        <end position="36"/>
    </location>
</feature>
<dbReference type="InterPro" id="IPR011712">
    <property type="entry name" value="Sig_transdc_His_kin_sub3_dim/P"/>
</dbReference>
<evidence type="ECO:0000259" key="6">
    <source>
        <dbReference type="PROSITE" id="PS50109"/>
    </source>
</evidence>
<dbReference type="Proteomes" id="UP001240236">
    <property type="component" value="Unassembled WGS sequence"/>
</dbReference>
<evidence type="ECO:0000313" key="7">
    <source>
        <dbReference type="EMBL" id="MDQ0364666.1"/>
    </source>
</evidence>
<reference evidence="7 8" key="1">
    <citation type="submission" date="2023-07" db="EMBL/GenBank/DDBJ databases">
        <title>Sequencing the genomes of 1000 actinobacteria strains.</title>
        <authorList>
            <person name="Klenk H.-P."/>
        </authorList>
    </citation>
    <scope>NUCLEOTIDE SEQUENCE [LARGE SCALE GENOMIC DNA]</scope>
    <source>
        <strain evidence="7 8">DSM 44709</strain>
    </source>
</reference>
<dbReference type="PROSITE" id="PS50109">
    <property type="entry name" value="HIS_KIN"/>
    <property type="match status" value="1"/>
</dbReference>
<evidence type="ECO:0000256" key="4">
    <source>
        <dbReference type="SAM" id="Coils"/>
    </source>
</evidence>
<feature type="transmembrane region" description="Helical" evidence="5">
    <location>
        <begin position="48"/>
        <end position="69"/>
    </location>
</feature>
<dbReference type="InterPro" id="IPR005467">
    <property type="entry name" value="His_kinase_dom"/>
</dbReference>
<organism evidence="7 8">
    <name type="scientific">Catenuloplanes indicus</name>
    <dbReference type="NCBI Taxonomy" id="137267"/>
    <lineage>
        <taxon>Bacteria</taxon>
        <taxon>Bacillati</taxon>
        <taxon>Actinomycetota</taxon>
        <taxon>Actinomycetes</taxon>
        <taxon>Micromonosporales</taxon>
        <taxon>Micromonosporaceae</taxon>
        <taxon>Catenuloplanes</taxon>
    </lineage>
</organism>
<keyword evidence="4" id="KW-0175">Coiled coil</keyword>
<dbReference type="SMART" id="SM00387">
    <property type="entry name" value="HATPase_c"/>
    <property type="match status" value="1"/>
</dbReference>
<dbReference type="PIRSF" id="PIRSF037434">
    <property type="entry name" value="STHK_ChrS"/>
    <property type="match status" value="1"/>
</dbReference>
<evidence type="ECO:0000313" key="8">
    <source>
        <dbReference type="Proteomes" id="UP001240236"/>
    </source>
</evidence>
<dbReference type="Pfam" id="PF07730">
    <property type="entry name" value="HisKA_3"/>
    <property type="match status" value="1"/>
</dbReference>
<dbReference type="InterPro" id="IPR003594">
    <property type="entry name" value="HATPase_dom"/>
</dbReference>
<dbReference type="PANTHER" id="PTHR24421">
    <property type="entry name" value="NITRATE/NITRITE SENSOR PROTEIN NARX-RELATED"/>
    <property type="match status" value="1"/>
</dbReference>
<proteinExistence type="predicted"/>
<accession>A0AAE4AWE6</accession>
<gene>
    <name evidence="7" type="ORF">J2S42_001335</name>
</gene>
<sequence>MSGDVPLDGPPHAMKRWVWPWDVFLLTALGVVMVVTARHQEVSPAARAVSVTALALAAAVWVCWGRRIAPRDDEGVPEGGVWFGVVLVVLFVVAVSAAEISTFALFGIAPMPFLCMRVRPAVLTAAVLNLTPLPVDLAKQSGWEELLIDAGVAVLGLTFSALIGTTIERISAESRERARLIEELEASRARVAALSHDAGVAAERARLAAEIHDTLAQGFTSIVTLAQAIESELDTDRAAADRHLALVLHTARENLAEARAMVTVLAPADLQGRSLADVLSRLAAAHHATCSVESDGFPTAVEVVIVRTVQEALTNVRRHARAATVTVDLVRNRLTISDDGDGFDPGVRTGGYGLRGMRARAEQIGARLTVTSAPGAGTTITLDVPS</sequence>
<keyword evidence="2 7" id="KW-0418">Kinase</keyword>
<dbReference type="SUPFAM" id="SSF55874">
    <property type="entry name" value="ATPase domain of HSP90 chaperone/DNA topoisomerase II/histidine kinase"/>
    <property type="match status" value="1"/>
</dbReference>
<dbReference type="GO" id="GO:0000155">
    <property type="term" value="F:phosphorelay sensor kinase activity"/>
    <property type="evidence" value="ECO:0007669"/>
    <property type="project" value="InterPro"/>
</dbReference>
<dbReference type="CDD" id="cd16917">
    <property type="entry name" value="HATPase_UhpB-NarQ-NarX-like"/>
    <property type="match status" value="1"/>
</dbReference>
<protein>
    <submittedName>
        <fullName evidence="7">Signal transduction histidine kinase</fullName>
    </submittedName>
</protein>
<keyword evidence="8" id="KW-1185">Reference proteome</keyword>
<dbReference type="EMBL" id="JAUSUZ010000001">
    <property type="protein sequence ID" value="MDQ0364666.1"/>
    <property type="molecule type" value="Genomic_DNA"/>
</dbReference>
<dbReference type="Gene3D" id="1.20.5.1930">
    <property type="match status" value="1"/>
</dbReference>
<keyword evidence="5" id="KW-0472">Membrane</keyword>
<dbReference type="RefSeq" id="WP_307236255.1">
    <property type="nucleotide sequence ID" value="NZ_JAUSUZ010000001.1"/>
</dbReference>
<dbReference type="PANTHER" id="PTHR24421:SF62">
    <property type="entry name" value="SENSORY TRANSDUCTION HISTIDINE KINASE"/>
    <property type="match status" value="1"/>
</dbReference>
<name>A0AAE4AWE6_9ACTN</name>
<feature type="transmembrane region" description="Helical" evidence="5">
    <location>
        <begin position="81"/>
        <end position="106"/>
    </location>
</feature>